<comment type="caution">
    <text evidence="2">The sequence shown here is derived from an EMBL/GenBank/DDBJ whole genome shotgun (WGS) entry which is preliminary data.</text>
</comment>
<name>A0A844B2Z2_9RHOB</name>
<gene>
    <name evidence="2" type="ORF">GG681_17495</name>
</gene>
<dbReference type="EMBL" id="WIXK01000017">
    <property type="protein sequence ID" value="MQY44441.1"/>
    <property type="molecule type" value="Genomic_DNA"/>
</dbReference>
<keyword evidence="3" id="KW-1185">Reference proteome</keyword>
<evidence type="ECO:0000313" key="2">
    <source>
        <dbReference type="EMBL" id="MQY44441.1"/>
    </source>
</evidence>
<dbReference type="RefSeq" id="WP_153549332.1">
    <property type="nucleotide sequence ID" value="NZ_WIXK01000017.1"/>
</dbReference>
<proteinExistence type="predicted"/>
<feature type="coiled-coil region" evidence="1">
    <location>
        <begin position="31"/>
        <end position="107"/>
    </location>
</feature>
<evidence type="ECO:0000313" key="3">
    <source>
        <dbReference type="Proteomes" id="UP000436694"/>
    </source>
</evidence>
<accession>A0A844B2Z2</accession>
<dbReference type="AlphaFoldDB" id="A0A844B2Z2"/>
<keyword evidence="1" id="KW-0175">Coiled coil</keyword>
<protein>
    <submittedName>
        <fullName evidence="2">Uncharacterized protein</fullName>
    </submittedName>
</protein>
<dbReference type="Proteomes" id="UP000436694">
    <property type="component" value="Unassembled WGS sequence"/>
</dbReference>
<reference evidence="2 3" key="1">
    <citation type="submission" date="2019-10" db="EMBL/GenBank/DDBJ databases">
        <title>Epibacterium sp. nov., isolated from seawater.</title>
        <authorList>
            <person name="Zhang X."/>
            <person name="Li N."/>
        </authorList>
    </citation>
    <scope>NUCLEOTIDE SEQUENCE [LARGE SCALE GENOMIC DNA]</scope>
    <source>
        <strain evidence="2 3">SM1969</strain>
    </source>
</reference>
<sequence length="109" mass="12468">MTNSFKDLLVDILTHATTDAMRPTKGPKGLCRAMENELATVKRDLLKAQAKLKNREAKFRELKGQIAKLNTMVFVSRKDQTTTPAILNRHLNRTKAHQQRLKTVQRQIS</sequence>
<organism evidence="2 3">
    <name type="scientific">Tritonibacter aquimaris</name>
    <dbReference type="NCBI Taxonomy" id="2663379"/>
    <lineage>
        <taxon>Bacteria</taxon>
        <taxon>Pseudomonadati</taxon>
        <taxon>Pseudomonadota</taxon>
        <taxon>Alphaproteobacteria</taxon>
        <taxon>Rhodobacterales</taxon>
        <taxon>Paracoccaceae</taxon>
        <taxon>Tritonibacter</taxon>
    </lineage>
</organism>
<evidence type="ECO:0000256" key="1">
    <source>
        <dbReference type="SAM" id="Coils"/>
    </source>
</evidence>